<dbReference type="Pfam" id="PF20130">
    <property type="entry name" value="DUF6520"/>
    <property type="match status" value="1"/>
</dbReference>
<gene>
    <name evidence="2" type="ORF">SAMN05428642_101362</name>
</gene>
<organism evidence="2 3">
    <name type="scientific">Flaviramulus basaltis</name>
    <dbReference type="NCBI Taxonomy" id="369401"/>
    <lineage>
        <taxon>Bacteria</taxon>
        <taxon>Pseudomonadati</taxon>
        <taxon>Bacteroidota</taxon>
        <taxon>Flavobacteriia</taxon>
        <taxon>Flavobacteriales</taxon>
        <taxon>Flavobacteriaceae</taxon>
        <taxon>Flaviramulus</taxon>
    </lineage>
</organism>
<dbReference type="RefSeq" id="WP_072400022.1">
    <property type="nucleotide sequence ID" value="NZ_FPKV01000001.1"/>
</dbReference>
<sequence length="80" mass="9013">MKTRIFKIVLPLFAILLAISLSFATEAKRVIITGYYDHPTNGSTPVLVDCNDVSGSFCMYGPYQVFKYPNLTEPLHKNNQ</sequence>
<proteinExistence type="predicted"/>
<evidence type="ECO:0000313" key="2">
    <source>
        <dbReference type="EMBL" id="SFZ89525.1"/>
    </source>
</evidence>
<feature type="signal peptide" evidence="1">
    <location>
        <begin position="1"/>
        <end position="24"/>
    </location>
</feature>
<accession>A0A1K2IAU3</accession>
<dbReference type="Proteomes" id="UP000182544">
    <property type="component" value="Unassembled WGS sequence"/>
</dbReference>
<dbReference type="STRING" id="369401.SAMN05428642_101362"/>
<protein>
    <submittedName>
        <fullName evidence="2">Uncharacterized protein</fullName>
    </submittedName>
</protein>
<dbReference type="AlphaFoldDB" id="A0A1K2IAU3"/>
<dbReference type="InterPro" id="IPR045391">
    <property type="entry name" value="DUF6520"/>
</dbReference>
<dbReference type="OrthoDB" id="1179119at2"/>
<feature type="chain" id="PRO_5009678597" evidence="1">
    <location>
        <begin position="25"/>
        <end position="80"/>
    </location>
</feature>
<keyword evidence="3" id="KW-1185">Reference proteome</keyword>
<evidence type="ECO:0000313" key="3">
    <source>
        <dbReference type="Proteomes" id="UP000182544"/>
    </source>
</evidence>
<reference evidence="2 3" key="1">
    <citation type="submission" date="2016-10" db="EMBL/GenBank/DDBJ databases">
        <authorList>
            <person name="de Groot N.N."/>
        </authorList>
    </citation>
    <scope>NUCLEOTIDE SEQUENCE [LARGE SCALE GENOMIC DNA]</scope>
    <source>
        <strain evidence="2 3">DSM 18180</strain>
    </source>
</reference>
<keyword evidence="1" id="KW-0732">Signal</keyword>
<name>A0A1K2IAU3_9FLAO</name>
<dbReference type="EMBL" id="FPKV01000001">
    <property type="protein sequence ID" value="SFZ89525.1"/>
    <property type="molecule type" value="Genomic_DNA"/>
</dbReference>
<evidence type="ECO:0000256" key="1">
    <source>
        <dbReference type="SAM" id="SignalP"/>
    </source>
</evidence>